<dbReference type="EMBL" id="CAMXCT010004557">
    <property type="protein sequence ID" value="CAI4009530.1"/>
    <property type="molecule type" value="Genomic_DNA"/>
</dbReference>
<feature type="transmembrane region" description="Helical" evidence="1">
    <location>
        <begin position="336"/>
        <end position="359"/>
    </location>
</feature>
<dbReference type="EMBL" id="CAMXCT020004557">
    <property type="protein sequence ID" value="CAL1162905.1"/>
    <property type="molecule type" value="Genomic_DNA"/>
</dbReference>
<dbReference type="EMBL" id="CAMXCT030004557">
    <property type="protein sequence ID" value="CAL4796842.1"/>
    <property type="molecule type" value="Genomic_DNA"/>
</dbReference>
<proteinExistence type="predicted"/>
<dbReference type="Proteomes" id="UP001152797">
    <property type="component" value="Unassembled WGS sequence"/>
</dbReference>
<gene>
    <name evidence="2" type="ORF">C1SCF055_LOCUS34882</name>
</gene>
<dbReference type="AlphaFoldDB" id="A0A9P1DG01"/>
<evidence type="ECO:0000313" key="3">
    <source>
        <dbReference type="EMBL" id="CAL4796842.1"/>
    </source>
</evidence>
<protein>
    <submittedName>
        <fullName evidence="2">Uncharacterized protein</fullName>
    </submittedName>
</protein>
<keyword evidence="1" id="KW-0812">Transmembrane</keyword>
<keyword evidence="4" id="KW-1185">Reference proteome</keyword>
<comment type="caution">
    <text evidence="2">The sequence shown here is derived from an EMBL/GenBank/DDBJ whole genome shotgun (WGS) entry which is preliminary data.</text>
</comment>
<reference evidence="3 4" key="2">
    <citation type="submission" date="2024-05" db="EMBL/GenBank/DDBJ databases">
        <authorList>
            <person name="Chen Y."/>
            <person name="Shah S."/>
            <person name="Dougan E. K."/>
            <person name="Thang M."/>
            <person name="Chan C."/>
        </authorList>
    </citation>
    <scope>NUCLEOTIDE SEQUENCE [LARGE SCALE GENOMIC DNA]</scope>
</reference>
<evidence type="ECO:0000313" key="2">
    <source>
        <dbReference type="EMBL" id="CAI4009530.1"/>
    </source>
</evidence>
<reference evidence="2" key="1">
    <citation type="submission" date="2022-10" db="EMBL/GenBank/DDBJ databases">
        <authorList>
            <person name="Chen Y."/>
            <person name="Dougan E. K."/>
            <person name="Chan C."/>
            <person name="Rhodes N."/>
            <person name="Thang M."/>
        </authorList>
    </citation>
    <scope>NUCLEOTIDE SEQUENCE</scope>
</reference>
<keyword evidence="1" id="KW-0472">Membrane</keyword>
<sequence>MGKDFSGISDKEVNAVRHISRKVQQSTKDTQPSATLDLSDYAKKHEHADLLLAFLEELQSSLERVAVANGGVASEDVAALVGATEMQVPHTDLLPGQVQVICALTETSSTLVYDPKLQRPSHQDVAKMMGVEASELKEEGQFGLVYKSFPLVLPVKDVYRNMVESYDATNGPFDCGDAVQIRDGIVHAGPGCEDQPGEPRVVVFMTYRTFRDEHYEFTFQAKLWDWASHPAIPPMVAYKRLQEVYRFGVDNGMDIKPWTYYPPESLEACKMLCTTPGLDEMTVELLVEEWREMLYDENVQIVNQDQEKSALMDAWQREEDQYELIMVMRRSFRRHFFTFFILSMAVLSGATSLFCPLSIDMLAGRLSINVTVLLSMVAFSVQRPSAIEAVPYNTIHDIFVQVCTLLTATLSLCNLATQLTCFEMTEGCDECVREENGRIRPDTAGYGRHGGSGPVLKNASFIVTSSS</sequence>
<accession>A0A9P1DG01</accession>
<dbReference type="Gene3D" id="1.20.58.390">
    <property type="entry name" value="Neurotransmitter-gated ion-channel transmembrane domain"/>
    <property type="match status" value="1"/>
</dbReference>
<keyword evidence="1" id="KW-1133">Transmembrane helix</keyword>
<dbReference type="OrthoDB" id="10402150at2759"/>
<dbReference type="InterPro" id="IPR038050">
    <property type="entry name" value="Neuro_actylchol_rec"/>
</dbReference>
<name>A0A9P1DG01_9DINO</name>
<organism evidence="2">
    <name type="scientific">Cladocopium goreaui</name>
    <dbReference type="NCBI Taxonomy" id="2562237"/>
    <lineage>
        <taxon>Eukaryota</taxon>
        <taxon>Sar</taxon>
        <taxon>Alveolata</taxon>
        <taxon>Dinophyceae</taxon>
        <taxon>Suessiales</taxon>
        <taxon>Symbiodiniaceae</taxon>
        <taxon>Cladocopium</taxon>
    </lineage>
</organism>
<evidence type="ECO:0000256" key="1">
    <source>
        <dbReference type="SAM" id="Phobius"/>
    </source>
</evidence>
<evidence type="ECO:0000313" key="4">
    <source>
        <dbReference type="Proteomes" id="UP001152797"/>
    </source>
</evidence>